<dbReference type="PANTHER" id="PTHR43818:SF5">
    <property type="entry name" value="OXIDOREDUCTASE FAMILY PROTEIN"/>
    <property type="match status" value="1"/>
</dbReference>
<dbReference type="Pfam" id="PF01408">
    <property type="entry name" value="GFO_IDH_MocA"/>
    <property type="match status" value="1"/>
</dbReference>
<dbReference type="AlphaFoldDB" id="A0A1M4Y577"/>
<dbReference type="Gene3D" id="3.40.50.720">
    <property type="entry name" value="NAD(P)-binding Rossmann-like Domain"/>
    <property type="match status" value="1"/>
</dbReference>
<dbReference type="PROSITE" id="PS51318">
    <property type="entry name" value="TAT"/>
    <property type="match status" value="1"/>
</dbReference>
<dbReference type="GO" id="GO:0000166">
    <property type="term" value="F:nucleotide binding"/>
    <property type="evidence" value="ECO:0007669"/>
    <property type="project" value="InterPro"/>
</dbReference>
<dbReference type="InterPro" id="IPR050463">
    <property type="entry name" value="Gfo/Idh/MocA_oxidrdct_glycsds"/>
</dbReference>
<dbReference type="InterPro" id="IPR036291">
    <property type="entry name" value="NAD(P)-bd_dom_sf"/>
</dbReference>
<evidence type="ECO:0000259" key="1">
    <source>
        <dbReference type="Pfam" id="PF01408"/>
    </source>
</evidence>
<sequence>MSANRRDFIKKVTAGAAGIAVGGSAMGMSAKSYSRVIGANERLNVAIVGLGRRLGAYYQPVAMKEANVELVYLCDVMKKQREKALQSFSKFIDYKPKLENDIRKVIDDPKVDVVFNATPDHWHTPGSIMAMKGGKHVYVEKPCSHNMFENELLVKAAKKLNKVVQMGNQQRSSDHTIEIINEIHNGVIGTPYKALAFYTNKRGEVPLQKKAPAPEGLDWELFQGPAPRRDYTVETWDYNWHWYGWDYGTAESGNNATHELDVARWALGVDLPLRVDVEAAKRHFLNDGWEMYDTMEATFRFSGNKIIQWDGKSRNGYDTYNSDRGTIIYGSEGSVFVNRNKYMLFDRAGKMIKDNKSASNEAGTALGGGGDMTTTHVLNFFETIRGKQKLTAPIDDASISMAMVHYSNIAYRVGRGFDIDEKTGRMFDRDAMKLWSREYAPGWEPTL</sequence>
<dbReference type="InterPro" id="IPR043906">
    <property type="entry name" value="Gfo/Idh/MocA_OxRdtase_bact_C"/>
</dbReference>
<dbReference type="RefSeq" id="WP_073000287.1">
    <property type="nucleotide sequence ID" value="NZ_FQUM01000003.1"/>
</dbReference>
<dbReference type="InterPro" id="IPR006311">
    <property type="entry name" value="TAT_signal"/>
</dbReference>
<proteinExistence type="predicted"/>
<dbReference type="PANTHER" id="PTHR43818">
    <property type="entry name" value="BCDNA.GH03377"/>
    <property type="match status" value="1"/>
</dbReference>
<evidence type="ECO:0000259" key="2">
    <source>
        <dbReference type="Pfam" id="PF19051"/>
    </source>
</evidence>
<feature type="domain" description="Gfo/Idh/MocA-like oxidoreductase bacterial type C-terminal" evidence="2">
    <location>
        <begin position="203"/>
        <end position="431"/>
    </location>
</feature>
<dbReference type="SUPFAM" id="SSF51735">
    <property type="entry name" value="NAD(P)-binding Rossmann-fold domains"/>
    <property type="match status" value="1"/>
</dbReference>
<organism evidence="3 4">
    <name type="scientific">Mariniphaga anaerophila</name>
    <dbReference type="NCBI Taxonomy" id="1484053"/>
    <lineage>
        <taxon>Bacteria</taxon>
        <taxon>Pseudomonadati</taxon>
        <taxon>Bacteroidota</taxon>
        <taxon>Bacteroidia</taxon>
        <taxon>Marinilabiliales</taxon>
        <taxon>Prolixibacteraceae</taxon>
        <taxon>Mariniphaga</taxon>
    </lineage>
</organism>
<reference evidence="3 4" key="1">
    <citation type="submission" date="2016-11" db="EMBL/GenBank/DDBJ databases">
        <authorList>
            <person name="Jaros S."/>
            <person name="Januszkiewicz K."/>
            <person name="Wedrychowicz H."/>
        </authorList>
    </citation>
    <scope>NUCLEOTIDE SEQUENCE [LARGE SCALE GENOMIC DNA]</scope>
    <source>
        <strain evidence="3 4">DSM 26910</strain>
    </source>
</reference>
<name>A0A1M4Y577_9BACT</name>
<dbReference type="STRING" id="1484053.SAMN05444274_103234"/>
<protein>
    <submittedName>
        <fullName evidence="3">Tat (Twin-arginine translocation) pathway signal sequence</fullName>
    </submittedName>
</protein>
<dbReference type="Gene3D" id="3.30.360.10">
    <property type="entry name" value="Dihydrodipicolinate Reductase, domain 2"/>
    <property type="match status" value="1"/>
</dbReference>
<evidence type="ECO:0000313" key="3">
    <source>
        <dbReference type="EMBL" id="SHF00858.1"/>
    </source>
</evidence>
<evidence type="ECO:0000313" key="4">
    <source>
        <dbReference type="Proteomes" id="UP000184164"/>
    </source>
</evidence>
<dbReference type="SUPFAM" id="SSF55347">
    <property type="entry name" value="Glyceraldehyde-3-phosphate dehydrogenase-like, C-terminal domain"/>
    <property type="match status" value="1"/>
</dbReference>
<gene>
    <name evidence="3" type="ORF">SAMN05444274_103234</name>
</gene>
<dbReference type="InterPro" id="IPR019546">
    <property type="entry name" value="TAT_signal_bac_arc"/>
</dbReference>
<keyword evidence="4" id="KW-1185">Reference proteome</keyword>
<accession>A0A1M4Y577</accession>
<dbReference type="NCBIfam" id="TIGR01409">
    <property type="entry name" value="TAT_signal_seq"/>
    <property type="match status" value="1"/>
</dbReference>
<feature type="domain" description="Gfo/Idh/MocA-like oxidoreductase N-terminal" evidence="1">
    <location>
        <begin position="43"/>
        <end position="167"/>
    </location>
</feature>
<dbReference type="Pfam" id="PF19051">
    <property type="entry name" value="GFO_IDH_MocA_C2"/>
    <property type="match status" value="1"/>
</dbReference>
<dbReference type="InterPro" id="IPR000683">
    <property type="entry name" value="Gfo/Idh/MocA-like_OxRdtase_N"/>
</dbReference>
<dbReference type="EMBL" id="FQUM01000003">
    <property type="protein sequence ID" value="SHF00858.1"/>
    <property type="molecule type" value="Genomic_DNA"/>
</dbReference>
<dbReference type="OrthoDB" id="9795543at2"/>
<dbReference type="Proteomes" id="UP000184164">
    <property type="component" value="Unassembled WGS sequence"/>
</dbReference>